<feature type="compositionally biased region" description="Low complexity" evidence="1">
    <location>
        <begin position="391"/>
        <end position="402"/>
    </location>
</feature>
<evidence type="ECO:0000256" key="1">
    <source>
        <dbReference type="SAM" id="MobiDB-lite"/>
    </source>
</evidence>
<dbReference type="EMBL" id="CAVNYO010000444">
    <property type="protein sequence ID" value="CAK5281488.1"/>
    <property type="molecule type" value="Genomic_DNA"/>
</dbReference>
<reference evidence="2" key="1">
    <citation type="submission" date="2023-11" db="EMBL/GenBank/DDBJ databases">
        <authorList>
            <person name="De Vega J J."/>
            <person name="De Vega J J."/>
        </authorList>
    </citation>
    <scope>NUCLEOTIDE SEQUENCE</scope>
</reference>
<keyword evidence="3" id="KW-1185">Reference proteome</keyword>
<feature type="region of interest" description="Disordered" evidence="1">
    <location>
        <begin position="386"/>
        <end position="411"/>
    </location>
</feature>
<name>A0AAD2HSS8_9AGAR</name>
<evidence type="ECO:0000313" key="2">
    <source>
        <dbReference type="EMBL" id="CAK5281488.1"/>
    </source>
</evidence>
<proteinExistence type="predicted"/>
<comment type="caution">
    <text evidence="2">The sequence shown here is derived from an EMBL/GenBank/DDBJ whole genome shotgun (WGS) entry which is preliminary data.</text>
</comment>
<organism evidence="2 3">
    <name type="scientific">Mycena citricolor</name>
    <dbReference type="NCBI Taxonomy" id="2018698"/>
    <lineage>
        <taxon>Eukaryota</taxon>
        <taxon>Fungi</taxon>
        <taxon>Dikarya</taxon>
        <taxon>Basidiomycota</taxon>
        <taxon>Agaricomycotina</taxon>
        <taxon>Agaricomycetes</taxon>
        <taxon>Agaricomycetidae</taxon>
        <taxon>Agaricales</taxon>
        <taxon>Marasmiineae</taxon>
        <taxon>Mycenaceae</taxon>
        <taxon>Mycena</taxon>
    </lineage>
</organism>
<gene>
    <name evidence="2" type="ORF">MYCIT1_LOCUS32644</name>
</gene>
<accession>A0AAD2HSS8</accession>
<feature type="region of interest" description="Disordered" evidence="1">
    <location>
        <begin position="335"/>
        <end position="354"/>
    </location>
</feature>
<evidence type="ECO:0000313" key="3">
    <source>
        <dbReference type="Proteomes" id="UP001295794"/>
    </source>
</evidence>
<sequence length="426" mass="47031">MLVAPHSHIGTRIHHPRYRHSAQPQTTLISNAVLTSTMSAQVPDAALPDSAAPIPLSFPAILRNSGLQSRFAHLSESAAPKPKPAPKKLKSLRRSDNEGKRWIRRQENARFAGNAYVVQPGKADLHPPLPNARSTFPEPLPAYLTRDNKLLPSQPPMQDPKSTDCGRFSLSLKGMRRDLRKMGFRSRILVREIETEILCWLEGGVVLDPEGGIQTDILDAVGRPVGETGSVLELTRTPLQLVWRISDDPFARYVVHCTARYHNIVSFSKEVSNAAGDSQRLTYLLRPNVVHPGYHAASGLDTPPATDAELSSQHSDSEFASDFDGQSDFAMSTIEETPASRSPSPATDDAWSVVNGEDGANETIRDESSVLQHRMTRLSLRTRTTWEHVRSSSSPSRSPVRAPVRRPARPVPAAQRAALFYDFLFP</sequence>
<dbReference type="Proteomes" id="UP001295794">
    <property type="component" value="Unassembled WGS sequence"/>
</dbReference>
<feature type="region of interest" description="Disordered" evidence="1">
    <location>
        <begin position="295"/>
        <end position="322"/>
    </location>
</feature>
<feature type="region of interest" description="Disordered" evidence="1">
    <location>
        <begin position="74"/>
        <end position="98"/>
    </location>
</feature>
<dbReference type="AlphaFoldDB" id="A0AAD2HSS8"/>
<protein>
    <submittedName>
        <fullName evidence="2">Uncharacterized protein</fullName>
    </submittedName>
</protein>